<evidence type="ECO:0000313" key="3">
    <source>
        <dbReference type="Proteomes" id="UP000033109"/>
    </source>
</evidence>
<dbReference type="HOGENOM" id="CLU_1383026_0_0_10"/>
<dbReference type="PROSITE" id="PS51257">
    <property type="entry name" value="PROKAR_LIPOPROTEIN"/>
    <property type="match status" value="1"/>
</dbReference>
<dbReference type="Proteomes" id="UP000033109">
    <property type="component" value="Chromosome"/>
</dbReference>
<feature type="chain" id="PRO_5002413265" description="DUF1735 domain-containing protein" evidence="1">
    <location>
        <begin position="20"/>
        <end position="197"/>
    </location>
</feature>
<gene>
    <name evidence="2" type="ORF">PKOR_18935</name>
</gene>
<dbReference type="OrthoDB" id="850811at2"/>
<evidence type="ECO:0008006" key="4">
    <source>
        <dbReference type="Google" id="ProtNLM"/>
    </source>
</evidence>
<keyword evidence="3" id="KW-1185">Reference proteome</keyword>
<dbReference type="EMBL" id="CP009621">
    <property type="protein sequence ID" value="AKD04791.1"/>
    <property type="molecule type" value="Genomic_DNA"/>
</dbReference>
<dbReference type="PATRIC" id="fig|400092.3.peg.4142"/>
<organism evidence="2 3">
    <name type="scientific">Pontibacter korlensis</name>
    <dbReference type="NCBI Taxonomy" id="400092"/>
    <lineage>
        <taxon>Bacteria</taxon>
        <taxon>Pseudomonadati</taxon>
        <taxon>Bacteroidota</taxon>
        <taxon>Cytophagia</taxon>
        <taxon>Cytophagales</taxon>
        <taxon>Hymenobacteraceae</taxon>
        <taxon>Pontibacter</taxon>
    </lineage>
</organism>
<dbReference type="STRING" id="400092.PKOR_18935"/>
<evidence type="ECO:0000313" key="2">
    <source>
        <dbReference type="EMBL" id="AKD04791.1"/>
    </source>
</evidence>
<dbReference type="RefSeq" id="WP_046312753.1">
    <property type="nucleotide sequence ID" value="NZ_CBCSCY010000011.1"/>
</dbReference>
<name>A0A0E3UYW2_9BACT</name>
<dbReference type="KEGG" id="pko:PKOR_18935"/>
<proteinExistence type="predicted"/>
<accession>A0A0E3UYW2</accession>
<feature type="signal peptide" evidence="1">
    <location>
        <begin position="1"/>
        <end position="19"/>
    </location>
</feature>
<protein>
    <recommendedName>
        <fullName evidence="4">DUF1735 domain-containing protein</fullName>
    </recommendedName>
</protein>
<keyword evidence="1" id="KW-0732">Signal</keyword>
<sequence length="197" mass="21737">MKKLLTLTLITALALGFSACDKDPDEVTPTAQAELNRAIVYSYEQPQSFLVKLYGEGSTETYASYDTEHFGISIGAPLNVGKDNITFVISEEDLKSNLSGAYTLKTLPDVSEGQVDVTYSYLRDAHTRSIITSDKSNIEGHFTISAHDTKRHLVSGTYELVIPNAYDPTVDQFTEPNLRRCDISISGSFTNVKVIQE</sequence>
<reference evidence="2 3" key="1">
    <citation type="journal article" date="2015" name="Sci. Rep.">
        <title>Unraveling adaptation of Pontibacter korlensis to radiation and infertility in desert through complete genome and comparative transcriptomic analysis.</title>
        <authorList>
            <person name="Dai J."/>
            <person name="Dai W."/>
            <person name="Qiu C."/>
            <person name="Yang Z."/>
            <person name="Zhang Y."/>
            <person name="Zhou M."/>
            <person name="Zhang L."/>
            <person name="Fang C."/>
            <person name="Gao Q."/>
            <person name="Yang Q."/>
            <person name="Li X."/>
            <person name="Wang Z."/>
            <person name="Wang Z."/>
            <person name="Jia Z."/>
            <person name="Chen X."/>
        </authorList>
    </citation>
    <scope>NUCLEOTIDE SEQUENCE [LARGE SCALE GENOMIC DNA]</scope>
    <source>
        <strain evidence="2 3">X14-1T</strain>
    </source>
</reference>
<evidence type="ECO:0000256" key="1">
    <source>
        <dbReference type="SAM" id="SignalP"/>
    </source>
</evidence>
<dbReference type="AlphaFoldDB" id="A0A0E3UYW2"/>